<dbReference type="EMBL" id="LR788802">
    <property type="protein sequence ID" value="CAB3264664.1"/>
    <property type="molecule type" value="mRNA"/>
</dbReference>
<dbReference type="CDD" id="cd01439">
    <property type="entry name" value="TCCD_inducible_PARP_like"/>
    <property type="match status" value="1"/>
</dbReference>
<dbReference type="Pfam" id="PF00644">
    <property type="entry name" value="PARP"/>
    <property type="match status" value="1"/>
</dbReference>
<dbReference type="PANTHER" id="PTHR14453:SF67">
    <property type="entry name" value="POLY [ADP-RIBOSE] POLYMERASE"/>
    <property type="match status" value="1"/>
</dbReference>
<evidence type="ECO:0000256" key="2">
    <source>
        <dbReference type="ARBA" id="ARBA00022676"/>
    </source>
</evidence>
<evidence type="ECO:0000256" key="6">
    <source>
        <dbReference type="ARBA" id="ARBA00024347"/>
    </source>
</evidence>
<dbReference type="GO" id="GO:0005737">
    <property type="term" value="C:cytoplasm"/>
    <property type="evidence" value="ECO:0007669"/>
    <property type="project" value="TreeGrafter"/>
</dbReference>
<comment type="similarity">
    <text evidence="6">Belongs to the ARTD/PARP family.</text>
</comment>
<reference evidence="9" key="1">
    <citation type="submission" date="2020-04" db="EMBL/GenBank/DDBJ databases">
        <authorList>
            <person name="Neveu A P."/>
        </authorList>
    </citation>
    <scope>NUCLEOTIDE SEQUENCE</scope>
    <source>
        <tissue evidence="9">Whole embryo</tissue>
    </source>
</reference>
<comment type="subcellular location">
    <subcellularLocation>
        <location evidence="1">Nucleus</location>
    </subcellularLocation>
</comment>
<evidence type="ECO:0000256" key="3">
    <source>
        <dbReference type="ARBA" id="ARBA00022679"/>
    </source>
</evidence>
<proteinExistence type="evidence at transcript level"/>
<gene>
    <name evidence="9" type="primary">Parp15-004</name>
</gene>
<dbReference type="PANTHER" id="PTHR14453">
    <property type="entry name" value="PARP/ZINC FINGER CCCH TYPE DOMAIN CONTAINING PROTEIN"/>
    <property type="match status" value="1"/>
</dbReference>
<dbReference type="GO" id="GO:0070212">
    <property type="term" value="P:protein poly-ADP-ribosylation"/>
    <property type="evidence" value="ECO:0007669"/>
    <property type="project" value="TreeGrafter"/>
</dbReference>
<evidence type="ECO:0000256" key="5">
    <source>
        <dbReference type="ARBA" id="ARBA00023242"/>
    </source>
</evidence>
<dbReference type="GO" id="GO:0010629">
    <property type="term" value="P:negative regulation of gene expression"/>
    <property type="evidence" value="ECO:0007669"/>
    <property type="project" value="TreeGrafter"/>
</dbReference>
<dbReference type="EC" id="2.4.2.-" evidence="7"/>
<protein>
    <recommendedName>
        <fullName evidence="7">Poly [ADP-ribose] polymerase</fullName>
        <shortName evidence="7">PARP</shortName>
        <ecNumber evidence="7">2.4.2.-</ecNumber>
    </recommendedName>
</protein>
<accession>A0A6F9DML3</accession>
<keyword evidence="2 7" id="KW-0328">Glycosyltransferase</keyword>
<keyword evidence="5" id="KW-0539">Nucleus</keyword>
<dbReference type="SUPFAM" id="SSF56399">
    <property type="entry name" value="ADP-ribosylation"/>
    <property type="match status" value="1"/>
</dbReference>
<dbReference type="InterPro" id="IPR052056">
    <property type="entry name" value="Mono-ARTD/PARP"/>
</dbReference>
<dbReference type="GO" id="GO:0003950">
    <property type="term" value="F:NAD+ poly-ADP-ribosyltransferase activity"/>
    <property type="evidence" value="ECO:0007669"/>
    <property type="project" value="UniProtKB-UniRule"/>
</dbReference>
<dbReference type="PROSITE" id="PS51059">
    <property type="entry name" value="PARP_CATALYTIC"/>
    <property type="match status" value="1"/>
</dbReference>
<organism evidence="9">
    <name type="scientific">Phallusia mammillata</name>
    <dbReference type="NCBI Taxonomy" id="59560"/>
    <lineage>
        <taxon>Eukaryota</taxon>
        <taxon>Metazoa</taxon>
        <taxon>Chordata</taxon>
        <taxon>Tunicata</taxon>
        <taxon>Ascidiacea</taxon>
        <taxon>Phlebobranchia</taxon>
        <taxon>Ascidiidae</taxon>
        <taxon>Phallusia</taxon>
    </lineage>
</organism>
<evidence type="ECO:0000256" key="4">
    <source>
        <dbReference type="ARBA" id="ARBA00023027"/>
    </source>
</evidence>
<feature type="domain" description="PARP catalytic" evidence="8">
    <location>
        <begin position="22"/>
        <end position="217"/>
    </location>
</feature>
<evidence type="ECO:0000259" key="8">
    <source>
        <dbReference type="PROSITE" id="PS51059"/>
    </source>
</evidence>
<evidence type="ECO:0000313" key="9">
    <source>
        <dbReference type="EMBL" id="CAB3264664.1"/>
    </source>
</evidence>
<keyword evidence="4 7" id="KW-0520">NAD</keyword>
<keyword evidence="3 7" id="KW-0808">Transferase</keyword>
<name>A0A6F9DML3_9ASCI</name>
<dbReference type="GO" id="GO:0005634">
    <property type="term" value="C:nucleus"/>
    <property type="evidence" value="ECO:0007669"/>
    <property type="project" value="UniProtKB-SubCell"/>
</dbReference>
<dbReference type="InterPro" id="IPR012317">
    <property type="entry name" value="Poly(ADP-ribose)pol_cat_dom"/>
</dbReference>
<dbReference type="GO" id="GO:1990404">
    <property type="term" value="F:NAD+-protein mono-ADP-ribosyltransferase activity"/>
    <property type="evidence" value="ECO:0007669"/>
    <property type="project" value="TreeGrafter"/>
</dbReference>
<dbReference type="Gene3D" id="3.90.228.10">
    <property type="match status" value="1"/>
</dbReference>
<sequence>MEYTVGQMGGKLKRISTGKQGLPSHWINMGGAPWMKVFVDRESEEFASVERKLRASNPSIQMIIKVERIQNPPLYEQYQLKKKDVARHMITKHPVERELFHGTSEEDANSICAHGFDRGFAGKHATLYGKGSYFSTDSSFAAQYARPSGHLYHMFLANVITGDYCKGNPSLMAPPAKVASGNANKVYDSVVNDMSSPSIFVVFKDSSVYPTYLIVFK</sequence>
<evidence type="ECO:0000256" key="7">
    <source>
        <dbReference type="RuleBase" id="RU362114"/>
    </source>
</evidence>
<dbReference type="AlphaFoldDB" id="A0A6F9DML3"/>
<dbReference type="GO" id="GO:0003714">
    <property type="term" value="F:transcription corepressor activity"/>
    <property type="evidence" value="ECO:0007669"/>
    <property type="project" value="TreeGrafter"/>
</dbReference>
<evidence type="ECO:0000256" key="1">
    <source>
        <dbReference type="ARBA" id="ARBA00004123"/>
    </source>
</evidence>